<organism evidence="2">
    <name type="scientific">Culex pipiens</name>
    <name type="common">House mosquito</name>
    <dbReference type="NCBI Taxonomy" id="7175"/>
    <lineage>
        <taxon>Eukaryota</taxon>
        <taxon>Metazoa</taxon>
        <taxon>Ecdysozoa</taxon>
        <taxon>Arthropoda</taxon>
        <taxon>Hexapoda</taxon>
        <taxon>Insecta</taxon>
        <taxon>Pterygota</taxon>
        <taxon>Neoptera</taxon>
        <taxon>Endopterygota</taxon>
        <taxon>Diptera</taxon>
        <taxon>Nematocera</taxon>
        <taxon>Culicoidea</taxon>
        <taxon>Culicidae</taxon>
        <taxon>Culicinae</taxon>
        <taxon>Culicini</taxon>
        <taxon>Culex</taxon>
        <taxon>Culex</taxon>
    </lineage>
</organism>
<dbReference type="EMBL" id="HBUE01277029">
    <property type="protein sequence ID" value="CAG6566848.1"/>
    <property type="molecule type" value="Transcribed_RNA"/>
</dbReference>
<evidence type="ECO:0000256" key="1">
    <source>
        <dbReference type="SAM" id="MobiDB-lite"/>
    </source>
</evidence>
<dbReference type="EMBL" id="HBUE01171579">
    <property type="protein sequence ID" value="CAG6515349.1"/>
    <property type="molecule type" value="Transcribed_RNA"/>
</dbReference>
<accession>A0A8D8J7S9</accession>
<feature type="region of interest" description="Disordered" evidence="1">
    <location>
        <begin position="23"/>
        <end position="77"/>
    </location>
</feature>
<name>A0A8D8J7S9_CULPI</name>
<feature type="compositionally biased region" description="Basic and acidic residues" evidence="1">
    <location>
        <begin position="44"/>
        <end position="59"/>
    </location>
</feature>
<protein>
    <submittedName>
        <fullName evidence="2">(northern house mosquito) hypothetical protein</fullName>
    </submittedName>
</protein>
<feature type="region of interest" description="Disordered" evidence="1">
    <location>
        <begin position="95"/>
        <end position="128"/>
    </location>
</feature>
<reference evidence="2" key="1">
    <citation type="submission" date="2021-05" db="EMBL/GenBank/DDBJ databases">
        <authorList>
            <person name="Alioto T."/>
            <person name="Alioto T."/>
            <person name="Gomez Garrido J."/>
        </authorList>
    </citation>
    <scope>NUCLEOTIDE SEQUENCE</scope>
</reference>
<sequence>MTLPANGWGYCLLGSTQHGRGFQVFDRSLPPRHTSGSGGTCRTSADHDSPEPRSRKTPECSDSPVEPSGRDGEEVEPLEPFLAAAVVVAVAEPYGPLDQPRDFPLRGASDASWQSGPHRRFASECDWT</sequence>
<evidence type="ECO:0000313" key="2">
    <source>
        <dbReference type="EMBL" id="CAG6566848.1"/>
    </source>
</evidence>
<dbReference type="AlphaFoldDB" id="A0A8D8J7S9"/>
<proteinExistence type="predicted"/>